<dbReference type="AlphaFoldDB" id="K5VE60"/>
<organism evidence="1 2">
    <name type="scientific">Phanerochaete carnosa (strain HHB-10118-sp)</name>
    <name type="common">White-rot fungus</name>
    <name type="synonym">Peniophora carnosa</name>
    <dbReference type="NCBI Taxonomy" id="650164"/>
    <lineage>
        <taxon>Eukaryota</taxon>
        <taxon>Fungi</taxon>
        <taxon>Dikarya</taxon>
        <taxon>Basidiomycota</taxon>
        <taxon>Agaricomycotina</taxon>
        <taxon>Agaricomycetes</taxon>
        <taxon>Polyporales</taxon>
        <taxon>Phanerochaetaceae</taxon>
        <taxon>Phanerochaete</taxon>
    </lineage>
</organism>
<dbReference type="Proteomes" id="UP000008370">
    <property type="component" value="Unassembled WGS sequence"/>
</dbReference>
<reference evidence="1 2" key="1">
    <citation type="journal article" date="2012" name="BMC Genomics">
        <title>Comparative genomics of the white-rot fungi, Phanerochaete carnosa and P. chrysosporium, to elucidate the genetic basis of the distinct wood types they colonize.</title>
        <authorList>
            <person name="Suzuki H."/>
            <person name="MacDonald J."/>
            <person name="Syed K."/>
            <person name="Salamov A."/>
            <person name="Hori C."/>
            <person name="Aerts A."/>
            <person name="Henrissat B."/>
            <person name="Wiebenga A."/>
            <person name="vanKuyk P.A."/>
            <person name="Barry K."/>
            <person name="Lindquist E."/>
            <person name="LaButti K."/>
            <person name="Lapidus A."/>
            <person name="Lucas S."/>
            <person name="Coutinho P."/>
            <person name="Gong Y."/>
            <person name="Samejima M."/>
            <person name="Mahadevan R."/>
            <person name="Abou-Zaid M."/>
            <person name="de Vries R.P."/>
            <person name="Igarashi K."/>
            <person name="Yadav J.S."/>
            <person name="Grigoriev I.V."/>
            <person name="Master E.R."/>
        </authorList>
    </citation>
    <scope>NUCLEOTIDE SEQUENCE [LARGE SCALE GENOMIC DNA]</scope>
    <source>
        <strain evidence="1 2">HHB-10118-sp</strain>
    </source>
</reference>
<keyword evidence="2" id="KW-1185">Reference proteome</keyword>
<dbReference type="HOGENOM" id="CLU_1855983_0_0_1"/>
<accession>K5VE60</accession>
<evidence type="ECO:0000313" key="1">
    <source>
        <dbReference type="EMBL" id="EKM49408.1"/>
    </source>
</evidence>
<dbReference type="RefSeq" id="XP_007402025.1">
    <property type="nucleotide sequence ID" value="XM_007401963.1"/>
</dbReference>
<proteinExistence type="predicted"/>
<gene>
    <name evidence="1" type="ORF">PHACADRAFT_201670</name>
</gene>
<name>K5VE60_PHACS</name>
<evidence type="ECO:0000313" key="2">
    <source>
        <dbReference type="Proteomes" id="UP000008370"/>
    </source>
</evidence>
<dbReference type="KEGG" id="pco:PHACADRAFT_201670"/>
<dbReference type="GeneID" id="18911645"/>
<protein>
    <submittedName>
        <fullName evidence="1">Uncharacterized protein</fullName>
    </submittedName>
</protein>
<dbReference type="InParanoid" id="K5VE60"/>
<dbReference type="EMBL" id="JH930481">
    <property type="protein sequence ID" value="EKM49408.1"/>
    <property type="molecule type" value="Genomic_DNA"/>
</dbReference>
<sequence length="138" mass="14643">MSEILLAADLTQHGTYRAAGVGRGGLNRLRSTTQPYNAFASPSQDDAYYELPLPSGHANANNQPAVNTEWLDAGAGDTCTIESYGDPYAAASTAYAAHLPPPQPRPAATTAQQRLVSDVDDLYGGLMNAFTILGEHDY</sequence>